<keyword evidence="1 2" id="KW-0238">DNA-binding</keyword>
<dbReference type="PROSITE" id="PS50977">
    <property type="entry name" value="HTH_TETR_2"/>
    <property type="match status" value="1"/>
</dbReference>
<protein>
    <submittedName>
        <fullName evidence="4">TetR/AcrR family transcriptional regulator</fullName>
    </submittedName>
</protein>
<dbReference type="Pfam" id="PF00440">
    <property type="entry name" value="TetR_N"/>
    <property type="match status" value="1"/>
</dbReference>
<dbReference type="InterPro" id="IPR001647">
    <property type="entry name" value="HTH_TetR"/>
</dbReference>
<feature type="domain" description="HTH tetR-type" evidence="3">
    <location>
        <begin position="2"/>
        <end position="62"/>
    </location>
</feature>
<dbReference type="PRINTS" id="PR00455">
    <property type="entry name" value="HTHTETR"/>
</dbReference>
<dbReference type="SUPFAM" id="SSF48498">
    <property type="entry name" value="Tetracyclin repressor-like, C-terminal domain"/>
    <property type="match status" value="1"/>
</dbReference>
<organism evidence="4 5">
    <name type="scientific">Gordonia liuliyuniae</name>
    <dbReference type="NCBI Taxonomy" id="2911517"/>
    <lineage>
        <taxon>Bacteria</taxon>
        <taxon>Bacillati</taxon>
        <taxon>Actinomycetota</taxon>
        <taxon>Actinomycetes</taxon>
        <taxon>Mycobacteriales</taxon>
        <taxon>Gordoniaceae</taxon>
        <taxon>Gordonia</taxon>
    </lineage>
</organism>
<comment type="caution">
    <text evidence="4">The sequence shown here is derived from an EMBL/GenBank/DDBJ whole genome shotgun (WGS) entry which is preliminary data.</text>
</comment>
<evidence type="ECO:0000256" key="1">
    <source>
        <dbReference type="ARBA" id="ARBA00023125"/>
    </source>
</evidence>
<feature type="DNA-binding region" description="H-T-H motif" evidence="2">
    <location>
        <begin position="25"/>
        <end position="44"/>
    </location>
</feature>
<name>A0ABS9IXS7_9ACTN</name>
<reference evidence="4 5" key="1">
    <citation type="submission" date="2022-01" db="EMBL/GenBank/DDBJ databases">
        <authorList>
            <person name="Huang Y."/>
        </authorList>
    </citation>
    <scope>NUCLEOTIDE SEQUENCE [LARGE SCALE GENOMIC DNA]</scope>
    <source>
        <strain evidence="4 5">HY366</strain>
    </source>
</reference>
<dbReference type="Proteomes" id="UP001200110">
    <property type="component" value="Unassembled WGS sequence"/>
</dbReference>
<keyword evidence="5" id="KW-1185">Reference proteome</keyword>
<dbReference type="PANTHER" id="PTHR30055:SF200">
    <property type="entry name" value="HTH-TYPE TRANSCRIPTIONAL REPRESSOR BDCR"/>
    <property type="match status" value="1"/>
</dbReference>
<sequence length="173" mass="18631">MAPTRERILTAVEPVFDRHGFAGVGVDRLTAAAGVSSRTLYKHLGSKTGLVAAVLGARGERFARAFDVLTVDELFNALATWVRTEGSHGCLFLRAMGEDGGSVPEISAAVAEYRELLYSVVTRVVEYETEAADELLVEQLLVLFEGATSTASYRGPRAVESARTAAQRLVVTR</sequence>
<dbReference type="Gene3D" id="1.10.357.10">
    <property type="entry name" value="Tetracycline Repressor, domain 2"/>
    <property type="match status" value="1"/>
</dbReference>
<dbReference type="EMBL" id="JAKKOR010000013">
    <property type="protein sequence ID" value="MCF8590361.1"/>
    <property type="molecule type" value="Genomic_DNA"/>
</dbReference>
<dbReference type="SUPFAM" id="SSF46689">
    <property type="entry name" value="Homeodomain-like"/>
    <property type="match status" value="1"/>
</dbReference>
<evidence type="ECO:0000256" key="2">
    <source>
        <dbReference type="PROSITE-ProRule" id="PRU00335"/>
    </source>
</evidence>
<evidence type="ECO:0000259" key="3">
    <source>
        <dbReference type="PROSITE" id="PS50977"/>
    </source>
</evidence>
<evidence type="ECO:0000313" key="4">
    <source>
        <dbReference type="EMBL" id="MCF8590361.1"/>
    </source>
</evidence>
<accession>A0ABS9IXS7</accession>
<evidence type="ECO:0000313" key="5">
    <source>
        <dbReference type="Proteomes" id="UP001200110"/>
    </source>
</evidence>
<dbReference type="InterPro" id="IPR050109">
    <property type="entry name" value="HTH-type_TetR-like_transc_reg"/>
</dbReference>
<dbReference type="InterPro" id="IPR036271">
    <property type="entry name" value="Tet_transcr_reg_TetR-rel_C_sf"/>
</dbReference>
<proteinExistence type="predicted"/>
<dbReference type="PANTHER" id="PTHR30055">
    <property type="entry name" value="HTH-TYPE TRANSCRIPTIONAL REGULATOR RUTR"/>
    <property type="match status" value="1"/>
</dbReference>
<dbReference type="RefSeq" id="WP_236999551.1">
    <property type="nucleotide sequence ID" value="NZ_JAKKOR010000013.1"/>
</dbReference>
<dbReference type="InterPro" id="IPR009057">
    <property type="entry name" value="Homeodomain-like_sf"/>
</dbReference>
<gene>
    <name evidence="4" type="ORF">L5G33_18045</name>
</gene>